<dbReference type="Gramene" id="OQU83270">
    <property type="protein sequence ID" value="OQU83270"/>
    <property type="gene ID" value="SORBI_3005G100250"/>
</dbReference>
<sequence length="68" mass="7190">MMQRTTPSPGARLLPAHQEEGSRPKILASRRRSSGSLCPSVPSISLIYTAVTVVSVHAFPSFQIAAAA</sequence>
<evidence type="ECO:0000313" key="3">
    <source>
        <dbReference type="Proteomes" id="UP000000768"/>
    </source>
</evidence>
<dbReference type="Proteomes" id="UP000000768">
    <property type="component" value="Chromosome 5"/>
</dbReference>
<keyword evidence="3" id="KW-1185">Reference proteome</keyword>
<proteinExistence type="predicted"/>
<gene>
    <name evidence="2" type="ORF">SORBI_3005G100250</name>
</gene>
<organism evidence="2 3">
    <name type="scientific">Sorghum bicolor</name>
    <name type="common">Sorghum</name>
    <name type="synonym">Sorghum vulgare</name>
    <dbReference type="NCBI Taxonomy" id="4558"/>
    <lineage>
        <taxon>Eukaryota</taxon>
        <taxon>Viridiplantae</taxon>
        <taxon>Streptophyta</taxon>
        <taxon>Embryophyta</taxon>
        <taxon>Tracheophyta</taxon>
        <taxon>Spermatophyta</taxon>
        <taxon>Magnoliopsida</taxon>
        <taxon>Liliopsida</taxon>
        <taxon>Poales</taxon>
        <taxon>Poaceae</taxon>
        <taxon>PACMAD clade</taxon>
        <taxon>Panicoideae</taxon>
        <taxon>Andropogonodae</taxon>
        <taxon>Andropogoneae</taxon>
        <taxon>Sorghinae</taxon>
        <taxon>Sorghum</taxon>
    </lineage>
</organism>
<reference evidence="3" key="2">
    <citation type="journal article" date="2018" name="Plant J.">
        <title>The Sorghum bicolor reference genome: improved assembly, gene annotations, a transcriptome atlas, and signatures of genome organization.</title>
        <authorList>
            <person name="McCormick R.F."/>
            <person name="Truong S.K."/>
            <person name="Sreedasyam A."/>
            <person name="Jenkins J."/>
            <person name="Shu S."/>
            <person name="Sims D."/>
            <person name="Kennedy M."/>
            <person name="Amirebrahimi M."/>
            <person name="Weers B.D."/>
            <person name="McKinley B."/>
            <person name="Mattison A."/>
            <person name="Morishige D.T."/>
            <person name="Grimwood J."/>
            <person name="Schmutz J."/>
            <person name="Mullet J.E."/>
        </authorList>
    </citation>
    <scope>NUCLEOTIDE SEQUENCE [LARGE SCALE GENOMIC DNA]</scope>
    <source>
        <strain evidence="3">cv. BTx623</strain>
    </source>
</reference>
<feature type="region of interest" description="Disordered" evidence="1">
    <location>
        <begin position="1"/>
        <end position="37"/>
    </location>
</feature>
<evidence type="ECO:0000313" key="2">
    <source>
        <dbReference type="EMBL" id="OQU83270.1"/>
    </source>
</evidence>
<protein>
    <submittedName>
        <fullName evidence="2">Uncharacterized protein</fullName>
    </submittedName>
</protein>
<dbReference type="EMBL" id="CM000764">
    <property type="protein sequence ID" value="OQU83270.1"/>
    <property type="molecule type" value="Genomic_DNA"/>
</dbReference>
<dbReference type="InParanoid" id="A0A1Z5RHN2"/>
<dbReference type="AlphaFoldDB" id="A0A1Z5RHN2"/>
<accession>A0A1Z5RHN2</accession>
<evidence type="ECO:0000256" key="1">
    <source>
        <dbReference type="SAM" id="MobiDB-lite"/>
    </source>
</evidence>
<reference evidence="2 3" key="1">
    <citation type="journal article" date="2009" name="Nature">
        <title>The Sorghum bicolor genome and the diversification of grasses.</title>
        <authorList>
            <person name="Paterson A.H."/>
            <person name="Bowers J.E."/>
            <person name="Bruggmann R."/>
            <person name="Dubchak I."/>
            <person name="Grimwood J."/>
            <person name="Gundlach H."/>
            <person name="Haberer G."/>
            <person name="Hellsten U."/>
            <person name="Mitros T."/>
            <person name="Poliakov A."/>
            <person name="Schmutz J."/>
            <person name="Spannagl M."/>
            <person name="Tang H."/>
            <person name="Wang X."/>
            <person name="Wicker T."/>
            <person name="Bharti A.K."/>
            <person name="Chapman J."/>
            <person name="Feltus F.A."/>
            <person name="Gowik U."/>
            <person name="Grigoriev I.V."/>
            <person name="Lyons E."/>
            <person name="Maher C.A."/>
            <person name="Martis M."/>
            <person name="Narechania A."/>
            <person name="Otillar R.P."/>
            <person name="Penning B.W."/>
            <person name="Salamov A.A."/>
            <person name="Wang Y."/>
            <person name="Zhang L."/>
            <person name="Carpita N.C."/>
            <person name="Freeling M."/>
            <person name="Gingle A.R."/>
            <person name="Hash C.T."/>
            <person name="Keller B."/>
            <person name="Klein P."/>
            <person name="Kresovich S."/>
            <person name="McCann M.C."/>
            <person name="Ming R."/>
            <person name="Peterson D.G."/>
            <person name="Mehboob-ur-Rahman"/>
            <person name="Ware D."/>
            <person name="Westhoff P."/>
            <person name="Mayer K.F."/>
            <person name="Messing J."/>
            <person name="Rokhsar D.S."/>
        </authorList>
    </citation>
    <scope>NUCLEOTIDE SEQUENCE [LARGE SCALE GENOMIC DNA]</scope>
    <source>
        <strain evidence="3">cv. BTx623</strain>
    </source>
</reference>
<name>A0A1Z5RHN2_SORBI</name>